<dbReference type="AlphaFoldDB" id="A0A3M6UJ84"/>
<accession>A0A3M6UJ84</accession>
<keyword evidence="1" id="KW-0862">Zinc</keyword>
<gene>
    <name evidence="3" type="ORF">pdam_00000424</name>
</gene>
<dbReference type="Pfam" id="PF04434">
    <property type="entry name" value="SWIM"/>
    <property type="match status" value="1"/>
</dbReference>
<proteinExistence type="predicted"/>
<dbReference type="GO" id="GO:0008270">
    <property type="term" value="F:zinc ion binding"/>
    <property type="evidence" value="ECO:0007669"/>
    <property type="project" value="UniProtKB-KW"/>
</dbReference>
<dbReference type="Proteomes" id="UP000275408">
    <property type="component" value="Unassembled WGS sequence"/>
</dbReference>
<dbReference type="OMA" id="KDARCAC"/>
<reference evidence="3 4" key="1">
    <citation type="journal article" date="2018" name="Sci. Rep.">
        <title>Comparative analysis of the Pocillopora damicornis genome highlights role of immune system in coral evolution.</title>
        <authorList>
            <person name="Cunning R."/>
            <person name="Bay R.A."/>
            <person name="Gillette P."/>
            <person name="Baker A.C."/>
            <person name="Traylor-Knowles N."/>
        </authorList>
    </citation>
    <scope>NUCLEOTIDE SEQUENCE [LARGE SCALE GENOMIC DNA]</scope>
    <source>
        <strain evidence="3">RSMAS</strain>
        <tissue evidence="3">Whole animal</tissue>
    </source>
</reference>
<dbReference type="EMBL" id="RCHS01001413">
    <property type="protein sequence ID" value="RMX53705.1"/>
    <property type="molecule type" value="Genomic_DNA"/>
</dbReference>
<evidence type="ECO:0000313" key="4">
    <source>
        <dbReference type="Proteomes" id="UP000275408"/>
    </source>
</evidence>
<dbReference type="InterPro" id="IPR007527">
    <property type="entry name" value="Znf_SWIM"/>
</dbReference>
<sequence>MALLTINSLLNFFGEEKSIQRGENHYKSSHIEKFYYHEGIIRGEVQASMKKKVYKVTVYLNQDFEIKSTECECPRGEFKCSHAAAIFIHGIHNLSRTDIECRWKKRKAAEIRCKNMTWVGKNRKRCITHQPVKLQSWV</sequence>
<keyword evidence="1" id="KW-0863">Zinc-finger</keyword>
<keyword evidence="4" id="KW-1185">Reference proteome</keyword>
<feature type="domain" description="SWIM-type" evidence="2">
    <location>
        <begin position="54"/>
        <end position="91"/>
    </location>
</feature>
<name>A0A3M6UJ84_POCDA</name>
<keyword evidence="1" id="KW-0479">Metal-binding</keyword>
<protein>
    <recommendedName>
        <fullName evidence="2">SWIM-type domain-containing protein</fullName>
    </recommendedName>
</protein>
<comment type="caution">
    <text evidence="3">The sequence shown here is derived from an EMBL/GenBank/DDBJ whole genome shotgun (WGS) entry which is preliminary data.</text>
</comment>
<organism evidence="3 4">
    <name type="scientific">Pocillopora damicornis</name>
    <name type="common">Cauliflower coral</name>
    <name type="synonym">Millepora damicornis</name>
    <dbReference type="NCBI Taxonomy" id="46731"/>
    <lineage>
        <taxon>Eukaryota</taxon>
        <taxon>Metazoa</taxon>
        <taxon>Cnidaria</taxon>
        <taxon>Anthozoa</taxon>
        <taxon>Hexacorallia</taxon>
        <taxon>Scleractinia</taxon>
        <taxon>Astrocoeniina</taxon>
        <taxon>Pocilloporidae</taxon>
        <taxon>Pocillopora</taxon>
    </lineage>
</organism>
<evidence type="ECO:0000256" key="1">
    <source>
        <dbReference type="PROSITE-ProRule" id="PRU00325"/>
    </source>
</evidence>
<evidence type="ECO:0000313" key="3">
    <source>
        <dbReference type="EMBL" id="RMX53705.1"/>
    </source>
</evidence>
<evidence type="ECO:0000259" key="2">
    <source>
        <dbReference type="PROSITE" id="PS50966"/>
    </source>
</evidence>
<dbReference type="PROSITE" id="PS50966">
    <property type="entry name" value="ZF_SWIM"/>
    <property type="match status" value="1"/>
</dbReference>
<dbReference type="OrthoDB" id="5959876at2759"/>